<dbReference type="PANTHER" id="PTHR44329">
    <property type="entry name" value="SERINE/THREONINE-PROTEIN KINASE TNNI3K-RELATED"/>
    <property type="match status" value="1"/>
</dbReference>
<dbReference type="KEGG" id="more:E1B28_006561"/>
<evidence type="ECO:0000313" key="2">
    <source>
        <dbReference type="EMBL" id="KAG7095869.1"/>
    </source>
</evidence>
<dbReference type="GO" id="GO:0005524">
    <property type="term" value="F:ATP binding"/>
    <property type="evidence" value="ECO:0007669"/>
    <property type="project" value="InterPro"/>
</dbReference>
<dbReference type="GO" id="GO:0004674">
    <property type="term" value="F:protein serine/threonine kinase activity"/>
    <property type="evidence" value="ECO:0007669"/>
    <property type="project" value="TreeGrafter"/>
</dbReference>
<organism evidence="2 3">
    <name type="scientific">Marasmius oreades</name>
    <name type="common">fairy-ring Marasmius</name>
    <dbReference type="NCBI Taxonomy" id="181124"/>
    <lineage>
        <taxon>Eukaryota</taxon>
        <taxon>Fungi</taxon>
        <taxon>Dikarya</taxon>
        <taxon>Basidiomycota</taxon>
        <taxon>Agaricomycotina</taxon>
        <taxon>Agaricomycetes</taxon>
        <taxon>Agaricomycetidae</taxon>
        <taxon>Agaricales</taxon>
        <taxon>Marasmiineae</taxon>
        <taxon>Marasmiaceae</taxon>
        <taxon>Marasmius</taxon>
    </lineage>
</organism>
<sequence>MRAPRKPTSTPEFEQVLQQIQGIINNEQHRKELLKADGNDAQEWLDLFQLLAEYPNAATKLRSWIFKLMIRLSRASGLYPQCLTIRDVEKLGNYPVGGGAFGDVWKGRIGEQLVCLKVARAFEASDMKQIIKDYMQEAILWRQLNHPNLLPFMGIYYSDTERKQLCLVSPWMERGNLVQFLKNTAPNLVDHDLLAYDVACGLTYLHEKNIVHGDLKGVNILITPDLRACIGDFGLSRVSATQILLSETSRSKGTTRWLAPEILRPGPNCFPSKQSDVYAYACVCYEIFTERIPFYELAEAAIVFAVLIDKQHPSRPESCEKLRGPMWDMMVTCWNEAPFSRPTMADVQARMRGMNADRRLELASSWNDPTFTQIWNDIERPPVTHILETTPLQGPAANVHSRGQAVYWQSHAGRPTSDQPLLYREISYVNRPGSERHVTGTSPSVPSAPDFNSGLFVPLENALNNFEQDSGQRFDVQNICGQDGMQVEGGLRGMGGTTPPQ</sequence>
<protein>
    <recommendedName>
        <fullName evidence="1">Protein kinase domain-containing protein</fullName>
    </recommendedName>
</protein>
<dbReference type="Gene3D" id="1.10.510.10">
    <property type="entry name" value="Transferase(Phosphotransferase) domain 1"/>
    <property type="match status" value="1"/>
</dbReference>
<gene>
    <name evidence="2" type="ORF">E1B28_006561</name>
</gene>
<comment type="caution">
    <text evidence="2">The sequence shown here is derived from an EMBL/GenBank/DDBJ whole genome shotgun (WGS) entry which is preliminary data.</text>
</comment>
<dbReference type="InterPro" id="IPR011009">
    <property type="entry name" value="Kinase-like_dom_sf"/>
</dbReference>
<dbReference type="EMBL" id="CM032183">
    <property type="protein sequence ID" value="KAG7095869.1"/>
    <property type="molecule type" value="Genomic_DNA"/>
</dbReference>
<dbReference type="SUPFAM" id="SSF56112">
    <property type="entry name" value="Protein kinase-like (PK-like)"/>
    <property type="match status" value="1"/>
</dbReference>
<name>A0A9P7UWF0_9AGAR</name>
<dbReference type="RefSeq" id="XP_043012339.1">
    <property type="nucleotide sequence ID" value="XM_043151246.1"/>
</dbReference>
<feature type="domain" description="Protein kinase" evidence="1">
    <location>
        <begin position="90"/>
        <end position="371"/>
    </location>
</feature>
<dbReference type="PROSITE" id="PS00108">
    <property type="entry name" value="PROTEIN_KINASE_ST"/>
    <property type="match status" value="1"/>
</dbReference>
<dbReference type="PROSITE" id="PS50011">
    <property type="entry name" value="PROTEIN_KINASE_DOM"/>
    <property type="match status" value="1"/>
</dbReference>
<dbReference type="AlphaFoldDB" id="A0A9P7UWF0"/>
<dbReference type="OrthoDB" id="122279at2759"/>
<dbReference type="InterPro" id="IPR008271">
    <property type="entry name" value="Ser/Thr_kinase_AS"/>
</dbReference>
<keyword evidence="3" id="KW-1185">Reference proteome</keyword>
<reference evidence="2" key="1">
    <citation type="journal article" date="2021" name="Genome Biol. Evol.">
        <title>The assembled and annotated genome of the fairy-ring fungus Marasmius oreades.</title>
        <authorList>
            <person name="Hiltunen M."/>
            <person name="Ament-Velasquez S.L."/>
            <person name="Johannesson H."/>
        </authorList>
    </citation>
    <scope>NUCLEOTIDE SEQUENCE</scope>
    <source>
        <strain evidence="2">03SP1</strain>
    </source>
</reference>
<dbReference type="SMART" id="SM00220">
    <property type="entry name" value="S_TKc"/>
    <property type="match status" value="1"/>
</dbReference>
<dbReference type="InterPro" id="IPR001245">
    <property type="entry name" value="Ser-Thr/Tyr_kinase_cat_dom"/>
</dbReference>
<accession>A0A9P7UWF0</accession>
<dbReference type="InterPro" id="IPR051681">
    <property type="entry name" value="Ser/Thr_Kinases-Pseudokinases"/>
</dbReference>
<proteinExistence type="predicted"/>
<evidence type="ECO:0000313" key="3">
    <source>
        <dbReference type="Proteomes" id="UP001049176"/>
    </source>
</evidence>
<dbReference type="InterPro" id="IPR000719">
    <property type="entry name" value="Prot_kinase_dom"/>
</dbReference>
<evidence type="ECO:0000259" key="1">
    <source>
        <dbReference type="PROSITE" id="PS50011"/>
    </source>
</evidence>
<dbReference type="Proteomes" id="UP001049176">
    <property type="component" value="Chromosome 3"/>
</dbReference>
<dbReference type="PRINTS" id="PR00109">
    <property type="entry name" value="TYRKINASE"/>
</dbReference>
<dbReference type="Pfam" id="PF07714">
    <property type="entry name" value="PK_Tyr_Ser-Thr"/>
    <property type="match status" value="1"/>
</dbReference>
<dbReference type="GeneID" id="66075637"/>